<proteinExistence type="predicted"/>
<evidence type="ECO:0000313" key="9">
    <source>
        <dbReference type="Proteomes" id="UP001159428"/>
    </source>
</evidence>
<dbReference type="Pfam" id="PF07738">
    <property type="entry name" value="Sad1_UNC"/>
    <property type="match status" value="1"/>
</dbReference>
<comment type="caution">
    <text evidence="8">The sequence shown here is derived from an EMBL/GenBank/DDBJ whole genome shotgun (WGS) entry which is preliminary data.</text>
</comment>
<keyword evidence="4" id="KW-0175">Coiled coil</keyword>
<sequence length="251" mass="28457">EQQHHGDDTAEIKLLKNRIRKLEQVQSRQSIKTNREHAYQKVLLKGQSKTWEVEPVENKIEEALRRWDADKIGIPDYALESAGGQIHGSNHSPTFANGAIPQVLVFGIAVWYEVKLPRVIIQPGSTPGECWAFHGSSGFVVIKLSRLIKPTSFTLEHMATTLSQFEDHSIPSAPKEFSVWGWADARGSEKVLLGEYLYNDRGHALQNFPVQATTVPEFRYIELKVLSNYGNPAFTCLYRFRVHGLPYKTDN</sequence>
<dbReference type="Gene3D" id="2.60.120.260">
    <property type="entry name" value="Galactose-binding domain-like"/>
    <property type="match status" value="1"/>
</dbReference>
<accession>A0AAU9Y5J9</accession>
<evidence type="ECO:0000313" key="7">
    <source>
        <dbReference type="EMBL" id="CAH3106327.1"/>
    </source>
</evidence>
<dbReference type="GO" id="GO:0034993">
    <property type="term" value="C:meiotic nuclear membrane microtubule tethering complex"/>
    <property type="evidence" value="ECO:0007669"/>
    <property type="project" value="TreeGrafter"/>
</dbReference>
<evidence type="ECO:0000259" key="6">
    <source>
        <dbReference type="PROSITE" id="PS51469"/>
    </source>
</evidence>
<dbReference type="GO" id="GO:0043495">
    <property type="term" value="F:protein-membrane adaptor activity"/>
    <property type="evidence" value="ECO:0007669"/>
    <property type="project" value="TreeGrafter"/>
</dbReference>
<keyword evidence="5" id="KW-0472">Membrane</keyword>
<keyword evidence="9" id="KW-1185">Reference proteome</keyword>
<dbReference type="InterPro" id="IPR045119">
    <property type="entry name" value="SUN1-5"/>
</dbReference>
<evidence type="ECO:0000256" key="4">
    <source>
        <dbReference type="ARBA" id="ARBA00023054"/>
    </source>
</evidence>
<reference evidence="8 9" key="1">
    <citation type="submission" date="2022-05" db="EMBL/GenBank/DDBJ databases">
        <authorList>
            <consortium name="Genoscope - CEA"/>
            <person name="William W."/>
        </authorList>
    </citation>
    <scope>NUCLEOTIDE SEQUENCE [LARGE SCALE GENOMIC DNA]</scope>
</reference>
<evidence type="ECO:0000256" key="5">
    <source>
        <dbReference type="ARBA" id="ARBA00023136"/>
    </source>
</evidence>
<protein>
    <recommendedName>
        <fullName evidence="6">SUN domain-containing protein</fullName>
    </recommendedName>
</protein>
<dbReference type="AlphaFoldDB" id="A0AAU9Y5J9"/>
<dbReference type="PANTHER" id="PTHR12911:SF8">
    <property type="entry name" value="KLAROID PROTEIN-RELATED"/>
    <property type="match status" value="1"/>
</dbReference>
<dbReference type="Proteomes" id="UP001159428">
    <property type="component" value="Unassembled WGS sequence"/>
</dbReference>
<name>A0AAU9Y5J9_9CNID</name>
<dbReference type="PANTHER" id="PTHR12911">
    <property type="entry name" value="SAD1/UNC-84-LIKE PROTEIN-RELATED"/>
    <property type="match status" value="1"/>
</dbReference>
<organism evidence="8 9">
    <name type="scientific">Pocillopora meandrina</name>
    <dbReference type="NCBI Taxonomy" id="46732"/>
    <lineage>
        <taxon>Eukaryota</taxon>
        <taxon>Metazoa</taxon>
        <taxon>Cnidaria</taxon>
        <taxon>Anthozoa</taxon>
        <taxon>Hexacorallia</taxon>
        <taxon>Scleractinia</taxon>
        <taxon>Astrocoeniina</taxon>
        <taxon>Pocilloporidae</taxon>
        <taxon>Pocillopora</taxon>
    </lineage>
</organism>
<keyword evidence="3" id="KW-1133">Transmembrane helix</keyword>
<evidence type="ECO:0000256" key="1">
    <source>
        <dbReference type="ARBA" id="ARBA00004370"/>
    </source>
</evidence>
<gene>
    <name evidence="7" type="ORF">PMEA_00001458</name>
    <name evidence="8" type="ORF">PMEA_00009348</name>
</gene>
<dbReference type="InterPro" id="IPR012919">
    <property type="entry name" value="SUN_dom"/>
</dbReference>
<evidence type="ECO:0000256" key="3">
    <source>
        <dbReference type="ARBA" id="ARBA00022989"/>
    </source>
</evidence>
<dbReference type="EMBL" id="CALNXJ010000185">
    <property type="protein sequence ID" value="CAH3168617.1"/>
    <property type="molecule type" value="Genomic_DNA"/>
</dbReference>
<keyword evidence="2" id="KW-0812">Transmembrane</keyword>
<dbReference type="EMBL" id="CALNXJ010000010">
    <property type="protein sequence ID" value="CAH3106327.1"/>
    <property type="molecule type" value="Genomic_DNA"/>
</dbReference>
<dbReference type="PROSITE" id="PS51469">
    <property type="entry name" value="SUN"/>
    <property type="match status" value="1"/>
</dbReference>
<evidence type="ECO:0000256" key="2">
    <source>
        <dbReference type="ARBA" id="ARBA00022692"/>
    </source>
</evidence>
<dbReference type="FunFam" id="2.60.120.260:FF:000009">
    <property type="entry name" value="SUN domain-containing protein 1 isoform X1"/>
    <property type="match status" value="1"/>
</dbReference>
<comment type="subcellular location">
    <subcellularLocation>
        <location evidence="1">Membrane</location>
    </subcellularLocation>
</comment>
<feature type="non-terminal residue" evidence="8">
    <location>
        <position position="1"/>
    </location>
</feature>
<evidence type="ECO:0000313" key="8">
    <source>
        <dbReference type="EMBL" id="CAH3168617.1"/>
    </source>
</evidence>
<feature type="domain" description="SUN" evidence="6">
    <location>
        <begin position="83"/>
        <end position="247"/>
    </location>
</feature>